<feature type="region of interest" description="Disordered" evidence="1">
    <location>
        <begin position="174"/>
        <end position="221"/>
    </location>
</feature>
<dbReference type="RefSeq" id="WP_394821103.1">
    <property type="nucleotide sequence ID" value="NZ_CP089984.1"/>
</dbReference>
<evidence type="ECO:0000313" key="3">
    <source>
        <dbReference type="Proteomes" id="UP001370348"/>
    </source>
</evidence>
<protein>
    <recommendedName>
        <fullName evidence="4">PilZ domain-containing protein</fullName>
    </recommendedName>
</protein>
<dbReference type="Proteomes" id="UP001370348">
    <property type="component" value="Chromosome"/>
</dbReference>
<organism evidence="2 3">
    <name type="scientific">Pendulispora albinea</name>
    <dbReference type="NCBI Taxonomy" id="2741071"/>
    <lineage>
        <taxon>Bacteria</taxon>
        <taxon>Pseudomonadati</taxon>
        <taxon>Myxococcota</taxon>
        <taxon>Myxococcia</taxon>
        <taxon>Myxococcales</taxon>
        <taxon>Sorangiineae</taxon>
        <taxon>Pendulisporaceae</taxon>
        <taxon>Pendulispora</taxon>
    </lineage>
</organism>
<name>A0ABZ2LKL4_9BACT</name>
<accession>A0ABZ2LKL4</accession>
<sequence length="250" mass="26675">MAAEVRQPVAIRVTRPYSDEDEFLEHEIDTLTRTSVTLIGAQSRPQGVILRFEVMLASGMPLMRGEGRVIAFKPNALDHLPGLTLRFTRLDKKTKALVDRAALIREERARAALDASMTESVLPPPPAADPTPVPPAPTLLTQTGPLPPAALQAEDASEVDDSGQNGHVHTVEIAVAPPPPAPPLRMESERPASERPAPVAPAPAPSSPSVAAGGGRDRDSLLLRLRERARRLAPETVAAILQDSPTSTPE</sequence>
<dbReference type="EMBL" id="CP089984">
    <property type="protein sequence ID" value="WXB11484.1"/>
    <property type="molecule type" value="Genomic_DNA"/>
</dbReference>
<evidence type="ECO:0000256" key="1">
    <source>
        <dbReference type="SAM" id="MobiDB-lite"/>
    </source>
</evidence>
<evidence type="ECO:0000313" key="2">
    <source>
        <dbReference type="EMBL" id="WXB11484.1"/>
    </source>
</evidence>
<feature type="region of interest" description="Disordered" evidence="1">
    <location>
        <begin position="114"/>
        <end position="147"/>
    </location>
</feature>
<keyword evidence="3" id="KW-1185">Reference proteome</keyword>
<gene>
    <name evidence="2" type="ORF">LZC94_26910</name>
</gene>
<evidence type="ECO:0008006" key="4">
    <source>
        <dbReference type="Google" id="ProtNLM"/>
    </source>
</evidence>
<reference evidence="2 3" key="1">
    <citation type="submission" date="2021-12" db="EMBL/GenBank/DDBJ databases">
        <title>Discovery of the Pendulisporaceae a myxobacterial family with distinct sporulation behavior and unique specialized metabolism.</title>
        <authorList>
            <person name="Garcia R."/>
            <person name="Popoff A."/>
            <person name="Bader C.D."/>
            <person name="Loehr J."/>
            <person name="Walesch S."/>
            <person name="Walt C."/>
            <person name="Boldt J."/>
            <person name="Bunk B."/>
            <person name="Haeckl F.J.F.P.J."/>
            <person name="Gunesch A.P."/>
            <person name="Birkelbach J."/>
            <person name="Nuebel U."/>
            <person name="Pietschmann T."/>
            <person name="Bach T."/>
            <person name="Mueller R."/>
        </authorList>
    </citation>
    <scope>NUCLEOTIDE SEQUENCE [LARGE SCALE GENOMIC DNA]</scope>
    <source>
        <strain evidence="2 3">MSr11954</strain>
    </source>
</reference>
<proteinExistence type="predicted"/>
<feature type="compositionally biased region" description="Pro residues" evidence="1">
    <location>
        <begin position="122"/>
        <end position="137"/>
    </location>
</feature>